<name>A0A9P1IQ88_9PELO</name>
<accession>A0A9P1IQ88</accession>
<reference evidence="1" key="1">
    <citation type="submission" date="2022-11" db="EMBL/GenBank/DDBJ databases">
        <authorList>
            <person name="Kikuchi T."/>
        </authorList>
    </citation>
    <scope>NUCLEOTIDE SEQUENCE</scope>
    <source>
        <strain evidence="1">PS1010</strain>
    </source>
</reference>
<evidence type="ECO:0000313" key="1">
    <source>
        <dbReference type="EMBL" id="CAI5449370.1"/>
    </source>
</evidence>
<dbReference type="Proteomes" id="UP001152747">
    <property type="component" value="Unassembled WGS sequence"/>
</dbReference>
<protein>
    <submittedName>
        <fullName evidence="1">Uncharacterized protein</fullName>
    </submittedName>
</protein>
<comment type="caution">
    <text evidence="1">The sequence shown here is derived from an EMBL/GenBank/DDBJ whole genome shotgun (WGS) entry which is preliminary data.</text>
</comment>
<evidence type="ECO:0000313" key="2">
    <source>
        <dbReference type="Proteomes" id="UP001152747"/>
    </source>
</evidence>
<dbReference type="EMBL" id="CANHGI010000004">
    <property type="protein sequence ID" value="CAI5449370.1"/>
    <property type="molecule type" value="Genomic_DNA"/>
</dbReference>
<keyword evidence="2" id="KW-1185">Reference proteome</keyword>
<dbReference type="AlphaFoldDB" id="A0A9P1IQ88"/>
<sequence>MMFTATKPIEPKKYRYPPERQSKPNGLIFGVVVDKKGDASGTTMKQNEIFCYSPSIRKNFGYFVMPKTYWKSMKKGDWFVCVPEYVDHKDPAEFEEKHLTQIKLIPHKRRFDSQLPQTLVHLENVQICSEFIKSPNFIDNNYLAATRGSANIHKLVLWNTGTAFFSEKKFPIDCIQENRVYRGVFEFRGPDNGGVNFRPHVKDKYTMPLERDTYWELVEIMELRMAVESKTGECVKDLPIEKSPYWVKYLKDLKEWAIEYGETIEVKFLNNPPKTTPKRDVNSNFCSPRNVSLKLPPKAIENNRTLNFQQSRIINQTTTKINGLHSRFESLRFSNSNYEPVFTPRNTQPIVAEGRRMEQLNYNRNVEYMYSDNTYDTANLSFAPRQEMCSTPRTSPKQQRRRF</sequence>
<proteinExistence type="predicted"/>
<dbReference type="OrthoDB" id="5798230at2759"/>
<gene>
    <name evidence="1" type="ORF">CAMP_LOCUS12007</name>
</gene>
<organism evidence="1 2">
    <name type="scientific">Caenorhabditis angaria</name>
    <dbReference type="NCBI Taxonomy" id="860376"/>
    <lineage>
        <taxon>Eukaryota</taxon>
        <taxon>Metazoa</taxon>
        <taxon>Ecdysozoa</taxon>
        <taxon>Nematoda</taxon>
        <taxon>Chromadorea</taxon>
        <taxon>Rhabditida</taxon>
        <taxon>Rhabditina</taxon>
        <taxon>Rhabditomorpha</taxon>
        <taxon>Rhabditoidea</taxon>
        <taxon>Rhabditidae</taxon>
        <taxon>Peloderinae</taxon>
        <taxon>Caenorhabditis</taxon>
    </lineage>
</organism>